<dbReference type="Pfam" id="PF18741">
    <property type="entry name" value="MTES_1575"/>
    <property type="match status" value="1"/>
</dbReference>
<proteinExistence type="predicted"/>
<keyword evidence="1" id="KW-0472">Membrane</keyword>
<gene>
    <name evidence="3" type="ORF">EDD58_10655</name>
</gene>
<evidence type="ECO:0000313" key="3">
    <source>
        <dbReference type="EMBL" id="TCS93622.1"/>
    </source>
</evidence>
<keyword evidence="1" id="KW-1133">Transmembrane helix</keyword>
<keyword evidence="1" id="KW-0812">Transmembrane</keyword>
<keyword evidence="4" id="KW-1185">Reference proteome</keyword>
<protein>
    <submittedName>
        <fullName evidence="3">Uncharacterized protein DUF559</fullName>
    </submittedName>
</protein>
<dbReference type="Proteomes" id="UP000294937">
    <property type="component" value="Unassembled WGS sequence"/>
</dbReference>
<evidence type="ECO:0000313" key="4">
    <source>
        <dbReference type="Proteomes" id="UP000294937"/>
    </source>
</evidence>
<dbReference type="SUPFAM" id="SSF52980">
    <property type="entry name" value="Restriction endonuclease-like"/>
    <property type="match status" value="1"/>
</dbReference>
<dbReference type="EMBL" id="SMAG01000006">
    <property type="protein sequence ID" value="TCS93622.1"/>
    <property type="molecule type" value="Genomic_DNA"/>
</dbReference>
<feature type="transmembrane region" description="Helical" evidence="1">
    <location>
        <begin position="21"/>
        <end position="40"/>
    </location>
</feature>
<dbReference type="InterPro" id="IPR049468">
    <property type="entry name" value="Restrct_endonuc-II-like_dom"/>
</dbReference>
<dbReference type="InterPro" id="IPR011335">
    <property type="entry name" value="Restrct_endonuc-II-like"/>
</dbReference>
<feature type="domain" description="Restriction endonuclease type II-like" evidence="2">
    <location>
        <begin position="55"/>
        <end position="129"/>
    </location>
</feature>
<dbReference type="RefSeq" id="WP_131925495.1">
    <property type="nucleotide sequence ID" value="NZ_SMAG01000006.1"/>
</dbReference>
<accession>A0A4R3L321</accession>
<reference evidence="3 4" key="1">
    <citation type="submission" date="2019-03" db="EMBL/GenBank/DDBJ databases">
        <title>Genomic Encyclopedia of Type Strains, Phase IV (KMG-IV): sequencing the most valuable type-strain genomes for metagenomic binning, comparative biology and taxonomic classification.</title>
        <authorList>
            <person name="Goeker M."/>
        </authorList>
    </citation>
    <scope>NUCLEOTIDE SEQUENCE [LARGE SCALE GENOMIC DNA]</scope>
    <source>
        <strain evidence="3 4">DSM 45707</strain>
    </source>
</reference>
<comment type="caution">
    <text evidence="3">The sequence shown here is derived from an EMBL/GenBank/DDBJ whole genome shotgun (WGS) entry which is preliminary data.</text>
</comment>
<organism evidence="3 4">
    <name type="scientific">Hazenella coriacea</name>
    <dbReference type="NCBI Taxonomy" id="1179467"/>
    <lineage>
        <taxon>Bacteria</taxon>
        <taxon>Bacillati</taxon>
        <taxon>Bacillota</taxon>
        <taxon>Bacilli</taxon>
        <taxon>Bacillales</taxon>
        <taxon>Thermoactinomycetaceae</taxon>
        <taxon>Hazenella</taxon>
    </lineage>
</organism>
<evidence type="ECO:0000259" key="2">
    <source>
        <dbReference type="Pfam" id="PF18741"/>
    </source>
</evidence>
<evidence type="ECO:0000256" key="1">
    <source>
        <dbReference type="SAM" id="Phobius"/>
    </source>
</evidence>
<name>A0A4R3L321_9BACL</name>
<dbReference type="Gene3D" id="3.40.960.10">
    <property type="entry name" value="VSR Endonuclease"/>
    <property type="match status" value="1"/>
</dbReference>
<dbReference type="OrthoDB" id="9757917at2"/>
<sequence length="162" mass="19758">MITQTKVKKGNKRVSFKRKRIWLPFFILGSLFEQISQFRLPRWNQELLKTESFIERRMFYALKAAGYDIVCQVPSGRYRIDLAIPKYRIAIECDGHRWHSKPKDKARDRRKDKHLESEGWHVFRFTGREINFKLWWCMKVIYIATGRTPWTIFLWMRYPGIR</sequence>
<dbReference type="AlphaFoldDB" id="A0A4R3L321"/>